<evidence type="ECO:0000313" key="3">
    <source>
        <dbReference type="EMBL" id="KAK4709653.1"/>
    </source>
</evidence>
<feature type="region of interest" description="Disordered" evidence="1">
    <location>
        <begin position="273"/>
        <end position="303"/>
    </location>
</feature>
<dbReference type="Pfam" id="PF24496">
    <property type="entry name" value="DUF7588"/>
    <property type="match status" value="1"/>
</dbReference>
<dbReference type="AlphaFoldDB" id="A0AAV9K8Z2"/>
<dbReference type="Pfam" id="PF01107">
    <property type="entry name" value="MP"/>
    <property type="match status" value="1"/>
</dbReference>
<feature type="compositionally biased region" description="Low complexity" evidence="1">
    <location>
        <begin position="273"/>
        <end position="284"/>
    </location>
</feature>
<dbReference type="PANTHER" id="PTHR47599">
    <property type="entry name" value="CELL-TO-CELL MOVEMENT PROTEIN"/>
    <property type="match status" value="1"/>
</dbReference>
<dbReference type="InterPro" id="IPR056010">
    <property type="entry name" value="DUF7588"/>
</dbReference>
<gene>
    <name evidence="3" type="ORF">R3W88_004166</name>
</gene>
<proteinExistence type="predicted"/>
<keyword evidence="4" id="KW-1185">Reference proteome</keyword>
<dbReference type="InterPro" id="IPR028919">
    <property type="entry name" value="Viral_movement"/>
</dbReference>
<dbReference type="PANTHER" id="PTHR47599:SF4">
    <property type="entry name" value="POLYPROTEIN"/>
    <property type="match status" value="1"/>
</dbReference>
<protein>
    <recommendedName>
        <fullName evidence="2">DUF7588 domain-containing protein</fullName>
    </recommendedName>
</protein>
<feature type="domain" description="DUF7588" evidence="2">
    <location>
        <begin position="357"/>
        <end position="411"/>
    </location>
</feature>
<organism evidence="3 4">
    <name type="scientific">Solanum pinnatisectum</name>
    <name type="common">tansyleaf nightshade</name>
    <dbReference type="NCBI Taxonomy" id="50273"/>
    <lineage>
        <taxon>Eukaryota</taxon>
        <taxon>Viridiplantae</taxon>
        <taxon>Streptophyta</taxon>
        <taxon>Embryophyta</taxon>
        <taxon>Tracheophyta</taxon>
        <taxon>Spermatophyta</taxon>
        <taxon>Magnoliopsida</taxon>
        <taxon>eudicotyledons</taxon>
        <taxon>Gunneridae</taxon>
        <taxon>Pentapetalae</taxon>
        <taxon>asterids</taxon>
        <taxon>lamiids</taxon>
        <taxon>Solanales</taxon>
        <taxon>Solanaceae</taxon>
        <taxon>Solanoideae</taxon>
        <taxon>Solaneae</taxon>
        <taxon>Solanum</taxon>
    </lineage>
</organism>
<dbReference type="EMBL" id="JAWPEI010000011">
    <property type="protein sequence ID" value="KAK4709653.1"/>
    <property type="molecule type" value="Genomic_DNA"/>
</dbReference>
<evidence type="ECO:0000256" key="1">
    <source>
        <dbReference type="SAM" id="MobiDB-lite"/>
    </source>
</evidence>
<comment type="caution">
    <text evidence="3">The sequence shown here is derived from an EMBL/GenBank/DDBJ whole genome shotgun (WGS) entry which is preliminary data.</text>
</comment>
<evidence type="ECO:0000259" key="2">
    <source>
        <dbReference type="Pfam" id="PF24496"/>
    </source>
</evidence>
<name>A0AAV9K8Z2_9SOLN</name>
<accession>A0AAV9K8Z2</accession>
<reference evidence="3 4" key="1">
    <citation type="submission" date="2023-10" db="EMBL/GenBank/DDBJ databases">
        <title>Genome-Wide Identification Analysis in wild type Solanum Pinnatisectum Reveals Some Genes Defensing Phytophthora Infestans.</title>
        <authorList>
            <person name="Sun C."/>
        </authorList>
    </citation>
    <scope>NUCLEOTIDE SEQUENCE [LARGE SCALE GENOMIC DNA]</scope>
    <source>
        <strain evidence="3">LQN</strain>
        <tissue evidence="3">Leaf</tissue>
    </source>
</reference>
<sequence>MDNRQHTVNSVNISISKTENDLQNWSIPKEPFEKIYQLGNFSMFKKYNIKTCESTIAINNSLETIKLLLSADIDRYKKEFKFLHIGLVQVAVKPLFRKGLNIPICLLLRDDRLLNFDDSLLGVLESNLAYGPVYFNCYPNFTVDIHDPNIIDTLTLNVKTKNMNSKIDTREIAVIYRVYYKLMKTTIAPKAIASSVKGVTMLMEANQEHSTTFVPRLLKWTDILADEEWKFDSITNPLPLQPETSQLDRVIQFPDGSINLKFLRSSSFSQASSSRRMSSARPSSFQPREEDEDSSININQPDHRKFHGVDFSQTVPKVYYEEETLGSPTASDMKPVHQRKDSVGVLTSDEEDFVPSKKKLHSWWKAPEHMQKVNWYKATYTVEQRTSFRDKWFKDMKRFKTEIEFFKWFEASGQIDDKQSSLQVLINKWYTKEQVVESITPPLEGLSIPYRKEILKAAPFKKPIEKESALITAGDLNKVFEQNNYTNQVLHVISQQIEEHKGDNFKGISQIADKPSSSKVSPQIDTKPIFKIPEFSKENFPKLSKEFSHSNELLDRINEQLSKLNITQGNKLRTLLERHPNKRNYYPRSSFPDVQFWKMIFCHL</sequence>
<dbReference type="InterPro" id="IPR051596">
    <property type="entry name" value="Caulimoviridae_Movement"/>
</dbReference>
<dbReference type="Proteomes" id="UP001311915">
    <property type="component" value="Unassembled WGS sequence"/>
</dbReference>
<evidence type="ECO:0000313" key="4">
    <source>
        <dbReference type="Proteomes" id="UP001311915"/>
    </source>
</evidence>